<dbReference type="Pfam" id="PF01494">
    <property type="entry name" value="FAD_binding_3"/>
    <property type="match status" value="1"/>
</dbReference>
<accession>K5WD11</accession>
<sequence>NLRIAIVGGGVCGLTCAVALLREGANVQVYEAAVIWRSIGLGSKGPNALRILETLQVLDDIQARTEETSETSDTSNEHRDIKHASGWFEYYDASETVDPGVHRAAFLDALVQHIPEERTHFHKRCVHVTPPSTSEGPVAIHFKDGTTAEVDVFLGADGINRSAVRHFLTNSYRTDVDLFLKFSNTVVHRALVHASKAAAAGVTMDFSERPVCFIADRKHVIVFTIRGGSLLNVVASAESPAPYDAELPPASAEVSEEVITQELISAYEGWSPEVMKLLSYVETPAKWSINVVYPHLSVENWARGRVAVLGDAAHAMLPHLDAGAGQGFKDAYLLGKLLGNPKTNIENVENVLRVYAAVRQPRAQKIWDDSKCACDMYEAPVHDGLDGEKMRALWNNVWNHGVDDDMNQAIEMLVRDGAFRVAEEDNLV</sequence>
<protein>
    <recommendedName>
        <fullName evidence="4">FAD-binding domain-containing protein</fullName>
    </recommendedName>
</protein>
<dbReference type="InterPro" id="IPR002938">
    <property type="entry name" value="FAD-bd"/>
</dbReference>
<dbReference type="GO" id="GO:0016491">
    <property type="term" value="F:oxidoreductase activity"/>
    <property type="evidence" value="ECO:0007669"/>
    <property type="project" value="UniProtKB-KW"/>
</dbReference>
<dbReference type="OrthoDB" id="417877at2759"/>
<dbReference type="InterPro" id="IPR051104">
    <property type="entry name" value="FAD_monoxygenase"/>
</dbReference>
<gene>
    <name evidence="5" type="ORF">PHACADRAFT_83218</name>
</gene>
<dbReference type="Proteomes" id="UP000008370">
    <property type="component" value="Unassembled WGS sequence"/>
</dbReference>
<name>K5WD11_PHACS</name>
<dbReference type="PANTHER" id="PTHR46720">
    <property type="entry name" value="HYDROXYLASE, PUTATIVE (AFU_ORTHOLOGUE AFUA_3G01460)-RELATED"/>
    <property type="match status" value="1"/>
</dbReference>
<evidence type="ECO:0000256" key="1">
    <source>
        <dbReference type="ARBA" id="ARBA00022630"/>
    </source>
</evidence>
<feature type="domain" description="FAD-binding" evidence="4">
    <location>
        <begin position="3"/>
        <end position="368"/>
    </location>
</feature>
<dbReference type="EMBL" id="JH930468">
    <property type="protein sequence ID" value="EKM61818.1"/>
    <property type="molecule type" value="Genomic_DNA"/>
</dbReference>
<evidence type="ECO:0000259" key="4">
    <source>
        <dbReference type="Pfam" id="PF01494"/>
    </source>
</evidence>
<evidence type="ECO:0000256" key="2">
    <source>
        <dbReference type="ARBA" id="ARBA00022827"/>
    </source>
</evidence>
<keyword evidence="2" id="KW-0274">FAD</keyword>
<dbReference type="GeneID" id="18920398"/>
<proteinExistence type="predicted"/>
<reference evidence="5 6" key="1">
    <citation type="journal article" date="2012" name="BMC Genomics">
        <title>Comparative genomics of the white-rot fungi, Phanerochaete carnosa and P. chrysosporium, to elucidate the genetic basis of the distinct wood types they colonize.</title>
        <authorList>
            <person name="Suzuki H."/>
            <person name="MacDonald J."/>
            <person name="Syed K."/>
            <person name="Salamov A."/>
            <person name="Hori C."/>
            <person name="Aerts A."/>
            <person name="Henrissat B."/>
            <person name="Wiebenga A."/>
            <person name="vanKuyk P.A."/>
            <person name="Barry K."/>
            <person name="Lindquist E."/>
            <person name="LaButti K."/>
            <person name="Lapidus A."/>
            <person name="Lucas S."/>
            <person name="Coutinho P."/>
            <person name="Gong Y."/>
            <person name="Samejima M."/>
            <person name="Mahadevan R."/>
            <person name="Abou-Zaid M."/>
            <person name="de Vries R.P."/>
            <person name="Igarashi K."/>
            <person name="Yadav J.S."/>
            <person name="Grigoriev I.V."/>
            <person name="Master E.R."/>
        </authorList>
    </citation>
    <scope>NUCLEOTIDE SEQUENCE [LARGE SCALE GENOMIC DNA]</scope>
    <source>
        <strain evidence="5 6">HHB-10118-sp</strain>
    </source>
</reference>
<dbReference type="KEGG" id="pco:PHACADRAFT_83218"/>
<organism evidence="5 6">
    <name type="scientific">Phanerochaete carnosa (strain HHB-10118-sp)</name>
    <name type="common">White-rot fungus</name>
    <name type="synonym">Peniophora carnosa</name>
    <dbReference type="NCBI Taxonomy" id="650164"/>
    <lineage>
        <taxon>Eukaryota</taxon>
        <taxon>Fungi</taxon>
        <taxon>Dikarya</taxon>
        <taxon>Basidiomycota</taxon>
        <taxon>Agaricomycotina</taxon>
        <taxon>Agaricomycetes</taxon>
        <taxon>Polyporales</taxon>
        <taxon>Phanerochaetaceae</taxon>
        <taxon>Phanerochaete</taxon>
    </lineage>
</organism>
<feature type="non-terminal residue" evidence="5">
    <location>
        <position position="1"/>
    </location>
</feature>
<dbReference type="GO" id="GO:0044550">
    <property type="term" value="P:secondary metabolite biosynthetic process"/>
    <property type="evidence" value="ECO:0007669"/>
    <property type="project" value="TreeGrafter"/>
</dbReference>
<evidence type="ECO:0000313" key="5">
    <source>
        <dbReference type="EMBL" id="EKM61818.1"/>
    </source>
</evidence>
<dbReference type="GO" id="GO:0071949">
    <property type="term" value="F:FAD binding"/>
    <property type="evidence" value="ECO:0007669"/>
    <property type="project" value="InterPro"/>
</dbReference>
<dbReference type="PANTHER" id="PTHR46720:SF3">
    <property type="entry name" value="FAD-BINDING DOMAIN-CONTAINING PROTEIN-RELATED"/>
    <property type="match status" value="1"/>
</dbReference>
<dbReference type="HOGENOM" id="CLU_009665_6_3_1"/>
<dbReference type="InParanoid" id="K5WD11"/>
<dbReference type="InterPro" id="IPR036188">
    <property type="entry name" value="FAD/NAD-bd_sf"/>
</dbReference>
<keyword evidence="3" id="KW-0560">Oxidoreductase</keyword>
<dbReference type="SUPFAM" id="SSF51905">
    <property type="entry name" value="FAD/NAD(P)-binding domain"/>
    <property type="match status" value="1"/>
</dbReference>
<dbReference type="RefSeq" id="XP_007391214.1">
    <property type="nucleotide sequence ID" value="XM_007391152.1"/>
</dbReference>
<evidence type="ECO:0000313" key="6">
    <source>
        <dbReference type="Proteomes" id="UP000008370"/>
    </source>
</evidence>
<dbReference type="STRING" id="650164.K5WD11"/>
<dbReference type="Gene3D" id="3.50.50.60">
    <property type="entry name" value="FAD/NAD(P)-binding domain"/>
    <property type="match status" value="1"/>
</dbReference>
<keyword evidence="1" id="KW-0285">Flavoprotein</keyword>
<keyword evidence="6" id="KW-1185">Reference proteome</keyword>
<dbReference type="PRINTS" id="PR00420">
    <property type="entry name" value="RNGMNOXGNASE"/>
</dbReference>
<dbReference type="AlphaFoldDB" id="K5WD11"/>
<evidence type="ECO:0000256" key="3">
    <source>
        <dbReference type="ARBA" id="ARBA00023002"/>
    </source>
</evidence>